<keyword evidence="1" id="KW-0479">Metal-binding</keyword>
<evidence type="ECO:0000256" key="1">
    <source>
        <dbReference type="PROSITE-ProRule" id="PRU00047"/>
    </source>
</evidence>
<dbReference type="InterPro" id="IPR002059">
    <property type="entry name" value="CSP_DNA-bd"/>
</dbReference>
<evidence type="ECO:0000256" key="2">
    <source>
        <dbReference type="SAM" id="MobiDB-lite"/>
    </source>
</evidence>
<dbReference type="Proteomes" id="UP000886520">
    <property type="component" value="Chromosome 24"/>
</dbReference>
<dbReference type="PRINTS" id="PR00050">
    <property type="entry name" value="COLDSHOCK"/>
</dbReference>
<dbReference type="GO" id="GO:0003676">
    <property type="term" value="F:nucleic acid binding"/>
    <property type="evidence" value="ECO:0007669"/>
    <property type="project" value="InterPro"/>
</dbReference>
<dbReference type="OrthoDB" id="422005at2759"/>
<organism evidence="5 6">
    <name type="scientific">Adiantum capillus-veneris</name>
    <name type="common">Maidenhair fern</name>
    <dbReference type="NCBI Taxonomy" id="13818"/>
    <lineage>
        <taxon>Eukaryota</taxon>
        <taxon>Viridiplantae</taxon>
        <taxon>Streptophyta</taxon>
        <taxon>Embryophyta</taxon>
        <taxon>Tracheophyta</taxon>
        <taxon>Polypodiopsida</taxon>
        <taxon>Polypodiidae</taxon>
        <taxon>Polypodiales</taxon>
        <taxon>Pteridineae</taxon>
        <taxon>Pteridaceae</taxon>
        <taxon>Vittarioideae</taxon>
        <taxon>Adiantum</taxon>
    </lineage>
</organism>
<dbReference type="SUPFAM" id="SSF50249">
    <property type="entry name" value="Nucleic acid-binding proteins"/>
    <property type="match status" value="1"/>
</dbReference>
<dbReference type="PANTHER" id="PTHR46565">
    <property type="entry name" value="COLD SHOCK DOMAIN PROTEIN 2"/>
    <property type="match status" value="1"/>
</dbReference>
<dbReference type="PROSITE" id="PS50158">
    <property type="entry name" value="ZF_CCHC"/>
    <property type="match status" value="2"/>
</dbReference>
<dbReference type="PROSITE" id="PS51857">
    <property type="entry name" value="CSD_2"/>
    <property type="match status" value="1"/>
</dbReference>
<dbReference type="InterPro" id="IPR001878">
    <property type="entry name" value="Znf_CCHC"/>
</dbReference>
<dbReference type="SUPFAM" id="SSF57756">
    <property type="entry name" value="Retrovirus zinc finger-like domains"/>
    <property type="match status" value="1"/>
</dbReference>
<proteinExistence type="predicted"/>
<dbReference type="Pfam" id="PF00313">
    <property type="entry name" value="CSD"/>
    <property type="match status" value="1"/>
</dbReference>
<dbReference type="GO" id="GO:0008270">
    <property type="term" value="F:zinc ion binding"/>
    <property type="evidence" value="ECO:0007669"/>
    <property type="project" value="UniProtKB-KW"/>
</dbReference>
<comment type="caution">
    <text evidence="5">The sequence shown here is derived from an EMBL/GenBank/DDBJ whole genome shotgun (WGS) entry which is preliminary data.</text>
</comment>
<dbReference type="InterPro" id="IPR036875">
    <property type="entry name" value="Znf_CCHC_sf"/>
</dbReference>
<evidence type="ECO:0000313" key="5">
    <source>
        <dbReference type="EMBL" id="KAI5060781.1"/>
    </source>
</evidence>
<evidence type="ECO:0000259" key="4">
    <source>
        <dbReference type="PROSITE" id="PS51857"/>
    </source>
</evidence>
<feature type="domain" description="CCHC-type" evidence="3">
    <location>
        <begin position="189"/>
        <end position="204"/>
    </location>
</feature>
<protein>
    <submittedName>
        <fullName evidence="5">Uncharacterized protein</fullName>
    </submittedName>
</protein>
<dbReference type="SMART" id="SM00357">
    <property type="entry name" value="CSP"/>
    <property type="match status" value="1"/>
</dbReference>
<dbReference type="PANTHER" id="PTHR46565:SF20">
    <property type="entry name" value="COLD SHOCK DOMAIN-CONTAINING PROTEIN 4"/>
    <property type="match status" value="1"/>
</dbReference>
<gene>
    <name evidence="5" type="ORF">GOP47_0025201</name>
</gene>
<sequence length="206" mass="20919">MPDAAAPQKKSGKVKWFNTQRGFGFIEPDEGGEDLFVHQTSIVSEGFRSLADGEPVEFVVEEDAEGRSKALEVTGPDGAPVKGSSGYGRGRGRGGGGGGYGGYGGYRGRGGRGNVYSGGYGYGYGYDGGNYGGGYAYNTGGYGYGAGYGGGPCYNCGQPGHFARDCNARIPGRRAGYGGGGGGGGNRSCYSCGEVGHIARDCPSAN</sequence>
<dbReference type="InterPro" id="IPR012340">
    <property type="entry name" value="NA-bd_OB-fold"/>
</dbReference>
<feature type="domain" description="CSD" evidence="4">
    <location>
        <begin position="9"/>
        <end position="75"/>
    </location>
</feature>
<keyword evidence="6" id="KW-1185">Reference proteome</keyword>
<dbReference type="InterPro" id="IPR011129">
    <property type="entry name" value="CSD"/>
</dbReference>
<dbReference type="PROSITE" id="PS00352">
    <property type="entry name" value="CSD_1"/>
    <property type="match status" value="1"/>
</dbReference>
<dbReference type="SMART" id="SM00343">
    <property type="entry name" value="ZnF_C2HC"/>
    <property type="match status" value="2"/>
</dbReference>
<dbReference type="CDD" id="cd04458">
    <property type="entry name" value="CSP_CDS"/>
    <property type="match status" value="1"/>
</dbReference>
<feature type="region of interest" description="Disordered" evidence="2">
    <location>
        <begin position="71"/>
        <end position="91"/>
    </location>
</feature>
<evidence type="ECO:0000259" key="3">
    <source>
        <dbReference type="PROSITE" id="PS50158"/>
    </source>
</evidence>
<keyword evidence="1" id="KW-0862">Zinc</keyword>
<reference evidence="5" key="1">
    <citation type="submission" date="2021-01" db="EMBL/GenBank/DDBJ databases">
        <title>Adiantum capillus-veneris genome.</title>
        <authorList>
            <person name="Fang Y."/>
            <person name="Liao Q."/>
        </authorList>
    </citation>
    <scope>NUCLEOTIDE SEQUENCE</scope>
    <source>
        <strain evidence="5">H3</strain>
        <tissue evidence="5">Leaf</tissue>
    </source>
</reference>
<dbReference type="EMBL" id="JABFUD020000024">
    <property type="protein sequence ID" value="KAI5060781.1"/>
    <property type="molecule type" value="Genomic_DNA"/>
</dbReference>
<evidence type="ECO:0000313" key="6">
    <source>
        <dbReference type="Proteomes" id="UP000886520"/>
    </source>
</evidence>
<dbReference type="InterPro" id="IPR019844">
    <property type="entry name" value="CSD_CS"/>
</dbReference>
<dbReference type="AlphaFoldDB" id="A0A9D4U5T3"/>
<keyword evidence="1" id="KW-0863">Zinc-finger</keyword>
<dbReference type="Gene3D" id="4.10.60.10">
    <property type="entry name" value="Zinc finger, CCHC-type"/>
    <property type="match status" value="2"/>
</dbReference>
<dbReference type="Gene3D" id="2.40.50.140">
    <property type="entry name" value="Nucleic acid-binding proteins"/>
    <property type="match status" value="1"/>
</dbReference>
<dbReference type="Pfam" id="PF00098">
    <property type="entry name" value="zf-CCHC"/>
    <property type="match status" value="2"/>
</dbReference>
<accession>A0A9D4U5T3</accession>
<feature type="domain" description="CCHC-type" evidence="3">
    <location>
        <begin position="153"/>
        <end position="166"/>
    </location>
</feature>
<name>A0A9D4U5T3_ADICA</name>